<organism evidence="1 2">
    <name type="scientific">Naganishia friedmannii</name>
    <dbReference type="NCBI Taxonomy" id="89922"/>
    <lineage>
        <taxon>Eukaryota</taxon>
        <taxon>Fungi</taxon>
        <taxon>Dikarya</taxon>
        <taxon>Basidiomycota</taxon>
        <taxon>Agaricomycotina</taxon>
        <taxon>Tremellomycetes</taxon>
        <taxon>Filobasidiales</taxon>
        <taxon>Filobasidiaceae</taxon>
        <taxon>Naganishia</taxon>
    </lineage>
</organism>
<name>A0ACC2WBI0_9TREE</name>
<evidence type="ECO:0000313" key="1">
    <source>
        <dbReference type="EMBL" id="KAJ9108753.1"/>
    </source>
</evidence>
<accession>A0ACC2WBI0</accession>
<proteinExistence type="predicted"/>
<protein>
    <submittedName>
        <fullName evidence="1">Cytochrome c oxidase assembly protein cox19</fullName>
    </submittedName>
</protein>
<evidence type="ECO:0000313" key="2">
    <source>
        <dbReference type="Proteomes" id="UP001227268"/>
    </source>
</evidence>
<reference evidence="1" key="1">
    <citation type="submission" date="2023-04" db="EMBL/GenBank/DDBJ databases">
        <title>Draft Genome sequencing of Naganishia species isolated from polar environments using Oxford Nanopore Technology.</title>
        <authorList>
            <person name="Leo P."/>
            <person name="Venkateswaran K."/>
        </authorList>
    </citation>
    <scope>NUCLEOTIDE SEQUENCE</scope>
    <source>
        <strain evidence="1">MNA-CCFEE 5423</strain>
    </source>
</reference>
<gene>
    <name evidence="1" type="primary">COX19</name>
    <name evidence="1" type="ORF">QFC21_000073</name>
</gene>
<dbReference type="EMBL" id="JASBWT010000001">
    <property type="protein sequence ID" value="KAJ9108753.1"/>
    <property type="molecule type" value="Genomic_DNA"/>
</dbReference>
<sequence length="100" mass="11068">MSFGRPPSIGDSFKINPPQRGSFPLDHEGDCKAFMLEYLGCLKTNANDNGKCRLLSKRYLECRMDNHLMERDDFGNLGLGDVVDPKTNPATPNPTTPPPS</sequence>
<comment type="caution">
    <text evidence="1">The sequence shown here is derived from an EMBL/GenBank/DDBJ whole genome shotgun (WGS) entry which is preliminary data.</text>
</comment>
<keyword evidence="2" id="KW-1185">Reference proteome</keyword>
<dbReference type="Proteomes" id="UP001227268">
    <property type="component" value="Unassembled WGS sequence"/>
</dbReference>